<reference evidence="3" key="1">
    <citation type="journal article" date="2010" name="Genome Res.">
        <title>Population genomic sequencing of Coccidioides fungi reveals recent hybridization and transposon control.</title>
        <authorList>
            <person name="Neafsey D.E."/>
            <person name="Barker B.M."/>
            <person name="Sharpton T.J."/>
            <person name="Stajich J.E."/>
            <person name="Park D.J."/>
            <person name="Whiston E."/>
            <person name="Hung C.-Y."/>
            <person name="McMahan C."/>
            <person name="White J."/>
            <person name="Sykes S."/>
            <person name="Heiman D."/>
            <person name="Young S."/>
            <person name="Zeng Q."/>
            <person name="Abouelleil A."/>
            <person name="Aftuck L."/>
            <person name="Bessette D."/>
            <person name="Brown A."/>
            <person name="FitzGerald M."/>
            <person name="Lui A."/>
            <person name="Macdonald J.P."/>
            <person name="Priest M."/>
            <person name="Orbach M.J."/>
            <person name="Galgiani J.N."/>
            <person name="Kirkland T.N."/>
            <person name="Cole G.T."/>
            <person name="Birren B.W."/>
            <person name="Henn M.R."/>
            <person name="Taylor J.W."/>
            <person name="Rounsley S.D."/>
        </authorList>
    </citation>
    <scope>NUCLEOTIDE SEQUENCE [LARGE SCALE GENOMIC DNA]</scope>
    <source>
        <strain evidence="3">RMSCC 2394</strain>
    </source>
</reference>
<evidence type="ECO:0000313" key="2">
    <source>
        <dbReference type="EMBL" id="KMP02514.1"/>
    </source>
</evidence>
<evidence type="ECO:0000313" key="3">
    <source>
        <dbReference type="Proteomes" id="UP000054565"/>
    </source>
</evidence>
<dbReference type="EMBL" id="DS028105">
    <property type="protein sequence ID" value="KMP02514.1"/>
    <property type="molecule type" value="Genomic_DNA"/>
</dbReference>
<accession>A0A0J6Y672</accession>
<proteinExistence type="predicted"/>
<dbReference type="AlphaFoldDB" id="A0A0J6Y672"/>
<dbReference type="Proteomes" id="UP000054565">
    <property type="component" value="Unassembled WGS sequence"/>
</dbReference>
<protein>
    <submittedName>
        <fullName evidence="2">Uncharacterized protein</fullName>
    </submittedName>
</protein>
<feature type="compositionally biased region" description="Basic and acidic residues" evidence="1">
    <location>
        <begin position="96"/>
        <end position="114"/>
    </location>
</feature>
<evidence type="ECO:0000256" key="1">
    <source>
        <dbReference type="SAM" id="MobiDB-lite"/>
    </source>
</evidence>
<name>A0A0J6Y672_COCIT</name>
<gene>
    <name evidence="2" type="ORF">CIRG_10337</name>
</gene>
<feature type="region of interest" description="Disordered" evidence="1">
    <location>
        <begin position="96"/>
        <end position="122"/>
    </location>
</feature>
<organism evidence="2 3">
    <name type="scientific">Coccidioides immitis RMSCC 2394</name>
    <dbReference type="NCBI Taxonomy" id="404692"/>
    <lineage>
        <taxon>Eukaryota</taxon>
        <taxon>Fungi</taxon>
        <taxon>Dikarya</taxon>
        <taxon>Ascomycota</taxon>
        <taxon>Pezizomycotina</taxon>
        <taxon>Eurotiomycetes</taxon>
        <taxon>Eurotiomycetidae</taxon>
        <taxon>Onygenales</taxon>
        <taxon>Onygenaceae</taxon>
        <taxon>Coccidioides</taxon>
    </lineage>
</organism>
<sequence>MAAPGGVNFVRFFFYAGNTMSASRKKALVALAYATARDQKLAPKAILIRSDVHDTTTVAGKHVKDTKGWHGTFAFKDDNQVEREFHVASHGYTNSKEDFSLKEATHTPEKEDSTSRGGAGSGKVVWPAEHLLEEYVDSPIGYSHLPEQN</sequence>
<dbReference type="OrthoDB" id="4204470at2759"/>